<protein>
    <submittedName>
        <fullName evidence="7">Putative peptidase YuxL</fullName>
    </submittedName>
</protein>
<dbReference type="InterPro" id="IPR011042">
    <property type="entry name" value="6-blade_b-propeller_TolB-like"/>
</dbReference>
<proteinExistence type="inferred from homology"/>
<dbReference type="Pfam" id="PF00326">
    <property type="entry name" value="Peptidase_S9"/>
    <property type="match status" value="1"/>
</dbReference>
<sequence length="704" mass="78451">MTRTITIEDLYRLRFVSQPRLSPDGSRIAFVVTTIDEREHEYRSAIWVALPGGEIRRFTSGRGRAHSPAWSPDGRWLAFVSDRESEESPPSGTAGSAAAQDGQRPAQIWLLPADGGEARQLTWMEHGAERPVWSPDGRYLLFSAQVGPSEAKTPAGKPLPKARVIDRLWYRLDGVGFIHERRHHLFLIPVEGGQPVQLTDGDWDDSDAAWSPDGQQIAFVSSREEDRWRMPCPDLYTLSIVAGQPGELRRWTDGTLSCSSPSWSPDGRHLAFLAMPKYRSANHVDLYLLSLDGALPGQVQPVCLTTDFEGSCVDWTNSDLGDEHLMPPPGWSADGQTLYVLASRRGATRLYAIPRTGAGQEPPTLTPGEVHVRDFSFDQAGQNVALLMGSPVQPPEVYRCSLARPREAGGAPAVPGPDAPALSQVSHCNDELLQELELAAPEYLPYRGCDDWPMDGWLLRPPQYDPAQRYPLIVEIHGGPNTQYGYGFFHEMQVLAAAGYVVLYTNPRGSCGYGREFALAVRGAWGEKDSLDILAGVDAALQQGGIDEQRIGVIGGSYGGFMTAWLIGHSDRFRAAVADRSVTNLISDFGSSDFGWLFADDELDTTPWEDLERYWRMSPLAYVQQMKTPLLILHSEQDLRCNIEQADQLFAALKYLGREVRYVRFEGQSHGLSRGGHPYLRLQRLRFIVDWFERHLREPKPQSN</sequence>
<dbReference type="GO" id="GO:0006508">
    <property type="term" value="P:proteolysis"/>
    <property type="evidence" value="ECO:0007669"/>
    <property type="project" value="UniProtKB-KW"/>
</dbReference>
<gene>
    <name evidence="7" type="primary">yuxL</name>
    <name evidence="7" type="ORF">KTA_42310</name>
</gene>
<feature type="domain" description="Peptidase S9 prolyl oligopeptidase catalytic" evidence="6">
    <location>
        <begin position="488"/>
        <end position="697"/>
    </location>
</feature>
<evidence type="ECO:0000256" key="4">
    <source>
        <dbReference type="ARBA" id="ARBA00022825"/>
    </source>
</evidence>
<evidence type="ECO:0000313" key="7">
    <source>
        <dbReference type="EMBL" id="BBH96032.1"/>
    </source>
</evidence>
<dbReference type="PANTHER" id="PTHR42776:SF27">
    <property type="entry name" value="DIPEPTIDYL PEPTIDASE FAMILY MEMBER 6"/>
    <property type="match status" value="1"/>
</dbReference>
<dbReference type="InterPro" id="IPR001375">
    <property type="entry name" value="Peptidase_S9_cat"/>
</dbReference>
<dbReference type="GO" id="GO:0004252">
    <property type="term" value="F:serine-type endopeptidase activity"/>
    <property type="evidence" value="ECO:0007669"/>
    <property type="project" value="TreeGrafter"/>
</dbReference>
<feature type="compositionally biased region" description="Low complexity" evidence="5">
    <location>
        <begin position="88"/>
        <end position="99"/>
    </location>
</feature>
<dbReference type="AlphaFoldDB" id="A0A455T985"/>
<organism evidence="7">
    <name type="scientific">Thermogemmatispora argillosa</name>
    <dbReference type="NCBI Taxonomy" id="2045280"/>
    <lineage>
        <taxon>Bacteria</taxon>
        <taxon>Bacillati</taxon>
        <taxon>Chloroflexota</taxon>
        <taxon>Ktedonobacteria</taxon>
        <taxon>Thermogemmatisporales</taxon>
        <taxon>Thermogemmatisporaceae</taxon>
        <taxon>Thermogemmatispora</taxon>
    </lineage>
</organism>
<dbReference type="PANTHER" id="PTHR42776">
    <property type="entry name" value="SERINE PEPTIDASE S9 FAMILY MEMBER"/>
    <property type="match status" value="1"/>
</dbReference>
<keyword evidence="2" id="KW-0645">Protease</keyword>
<accession>A0A455T985</accession>
<reference evidence="7" key="1">
    <citation type="submission" date="2018-12" db="EMBL/GenBank/DDBJ databases">
        <title>Novel natural products biosynthetic potential of the class Ktedonobacteria.</title>
        <authorList>
            <person name="Zheng Y."/>
            <person name="Saitou A."/>
            <person name="Wang C.M."/>
            <person name="Toyoda A."/>
            <person name="Minakuchi Y."/>
            <person name="Sekiguchi Y."/>
            <person name="Ueda K."/>
            <person name="Takano H."/>
            <person name="Sakai Y."/>
            <person name="Yokota A."/>
            <person name="Yabe S."/>
        </authorList>
    </citation>
    <scope>NUCLEOTIDE SEQUENCE</scope>
    <source>
        <strain evidence="7">A3-2</strain>
    </source>
</reference>
<keyword evidence="3" id="KW-0378">Hydrolase</keyword>
<dbReference type="InterPro" id="IPR029058">
    <property type="entry name" value="AB_hydrolase_fold"/>
</dbReference>
<dbReference type="EMBL" id="AP019377">
    <property type="protein sequence ID" value="BBH96032.1"/>
    <property type="molecule type" value="Genomic_DNA"/>
</dbReference>
<dbReference type="InterPro" id="IPR011659">
    <property type="entry name" value="WD40"/>
</dbReference>
<dbReference type="SUPFAM" id="SSF53474">
    <property type="entry name" value="alpha/beta-Hydrolases"/>
    <property type="match status" value="1"/>
</dbReference>
<comment type="similarity">
    <text evidence="1">Belongs to the peptidase S9C family.</text>
</comment>
<name>A0A455T985_9CHLR</name>
<evidence type="ECO:0000259" key="6">
    <source>
        <dbReference type="Pfam" id="PF00326"/>
    </source>
</evidence>
<dbReference type="SUPFAM" id="SSF82171">
    <property type="entry name" value="DPP6 N-terminal domain-like"/>
    <property type="match status" value="1"/>
</dbReference>
<evidence type="ECO:0000256" key="5">
    <source>
        <dbReference type="SAM" id="MobiDB-lite"/>
    </source>
</evidence>
<evidence type="ECO:0000256" key="2">
    <source>
        <dbReference type="ARBA" id="ARBA00022670"/>
    </source>
</evidence>
<dbReference type="Pfam" id="PF07676">
    <property type="entry name" value="PD40"/>
    <property type="match status" value="6"/>
</dbReference>
<evidence type="ECO:0000256" key="1">
    <source>
        <dbReference type="ARBA" id="ARBA00010040"/>
    </source>
</evidence>
<keyword evidence="4" id="KW-0720">Serine protease</keyword>
<dbReference type="Gene3D" id="2.120.10.30">
    <property type="entry name" value="TolB, C-terminal domain"/>
    <property type="match status" value="2"/>
</dbReference>
<dbReference type="Gene3D" id="3.40.50.1820">
    <property type="entry name" value="alpha/beta hydrolase"/>
    <property type="match status" value="1"/>
</dbReference>
<feature type="region of interest" description="Disordered" evidence="5">
    <location>
        <begin position="81"/>
        <end position="104"/>
    </location>
</feature>
<dbReference type="FunFam" id="3.40.50.1820:FF:000028">
    <property type="entry name" value="S9 family peptidase"/>
    <property type="match status" value="1"/>
</dbReference>
<evidence type="ECO:0000256" key="3">
    <source>
        <dbReference type="ARBA" id="ARBA00022801"/>
    </source>
</evidence>